<comment type="caution">
    <text evidence="2">The sequence shown here is derived from an EMBL/GenBank/DDBJ whole genome shotgun (WGS) entry which is preliminary data.</text>
</comment>
<accession>A0ABD2KYX0</accession>
<reference evidence="2 3" key="1">
    <citation type="submission" date="2024-10" db="EMBL/GenBank/DDBJ databases">
        <authorList>
            <person name="Kim D."/>
        </authorList>
    </citation>
    <scope>NUCLEOTIDE SEQUENCE [LARGE SCALE GENOMIC DNA]</scope>
    <source>
        <strain evidence="2">BH-2024</strain>
    </source>
</reference>
<dbReference type="Proteomes" id="UP001620626">
    <property type="component" value="Unassembled WGS sequence"/>
</dbReference>
<feature type="compositionally biased region" description="Basic and acidic residues" evidence="1">
    <location>
        <begin position="90"/>
        <end position="104"/>
    </location>
</feature>
<name>A0ABD2KYX0_9BILA</name>
<evidence type="ECO:0000256" key="1">
    <source>
        <dbReference type="SAM" id="MobiDB-lite"/>
    </source>
</evidence>
<keyword evidence="3" id="KW-1185">Reference proteome</keyword>
<feature type="compositionally biased region" description="Basic residues" evidence="1">
    <location>
        <begin position="7"/>
        <end position="24"/>
    </location>
</feature>
<protein>
    <submittedName>
        <fullName evidence="2">Uncharacterized protein</fullName>
    </submittedName>
</protein>
<proteinExistence type="predicted"/>
<feature type="region of interest" description="Disordered" evidence="1">
    <location>
        <begin position="1"/>
        <end position="129"/>
    </location>
</feature>
<dbReference type="AlphaFoldDB" id="A0ABD2KYX0"/>
<dbReference type="EMBL" id="JBICBT010000595">
    <property type="protein sequence ID" value="KAL3108134.1"/>
    <property type="molecule type" value="Genomic_DNA"/>
</dbReference>
<evidence type="ECO:0000313" key="3">
    <source>
        <dbReference type="Proteomes" id="UP001620626"/>
    </source>
</evidence>
<gene>
    <name evidence="2" type="ORF">niasHT_016325</name>
</gene>
<evidence type="ECO:0000313" key="2">
    <source>
        <dbReference type="EMBL" id="KAL3108134.1"/>
    </source>
</evidence>
<feature type="compositionally biased region" description="Acidic residues" evidence="1">
    <location>
        <begin position="61"/>
        <end position="81"/>
    </location>
</feature>
<organism evidence="2 3">
    <name type="scientific">Heterodera trifolii</name>
    <dbReference type="NCBI Taxonomy" id="157864"/>
    <lineage>
        <taxon>Eukaryota</taxon>
        <taxon>Metazoa</taxon>
        <taxon>Ecdysozoa</taxon>
        <taxon>Nematoda</taxon>
        <taxon>Chromadorea</taxon>
        <taxon>Rhabditida</taxon>
        <taxon>Tylenchina</taxon>
        <taxon>Tylenchomorpha</taxon>
        <taxon>Tylenchoidea</taxon>
        <taxon>Heteroderidae</taxon>
        <taxon>Heteroderinae</taxon>
        <taxon>Heterodera</taxon>
    </lineage>
</organism>
<sequence length="173" mass="19760">MNEGSKHFKKTLISRGRTAGHRHSPQNDVGDDEQQRRQQQNQFDAYLNPQQMDNFEMGAEKEEEEEGEEEEGEEEEEEEDFYALLQRFGGDGREGGKTAEECGCGRRRNGIGTAGKSAADGPGGEYDPPRHSLGQFFNSEQRLRDRGPFRLLLLIGNAERHRRQLIDHVPFLR</sequence>